<accession>A0AAN7PGX3</accession>
<dbReference type="AlphaFoldDB" id="A0AAN7PGX3"/>
<evidence type="ECO:0000313" key="2">
    <source>
        <dbReference type="Proteomes" id="UP001353858"/>
    </source>
</evidence>
<keyword evidence="2" id="KW-1185">Reference proteome</keyword>
<comment type="caution">
    <text evidence="1">The sequence shown here is derived from an EMBL/GenBank/DDBJ whole genome shotgun (WGS) entry which is preliminary data.</text>
</comment>
<organism evidence="1 2">
    <name type="scientific">Aquatica leii</name>
    <dbReference type="NCBI Taxonomy" id="1421715"/>
    <lineage>
        <taxon>Eukaryota</taxon>
        <taxon>Metazoa</taxon>
        <taxon>Ecdysozoa</taxon>
        <taxon>Arthropoda</taxon>
        <taxon>Hexapoda</taxon>
        <taxon>Insecta</taxon>
        <taxon>Pterygota</taxon>
        <taxon>Neoptera</taxon>
        <taxon>Endopterygota</taxon>
        <taxon>Coleoptera</taxon>
        <taxon>Polyphaga</taxon>
        <taxon>Elateriformia</taxon>
        <taxon>Elateroidea</taxon>
        <taxon>Lampyridae</taxon>
        <taxon>Luciolinae</taxon>
        <taxon>Aquatica</taxon>
    </lineage>
</organism>
<reference evidence="2" key="1">
    <citation type="submission" date="2023-01" db="EMBL/GenBank/DDBJ databases">
        <title>Key to firefly adult light organ development and bioluminescence: homeobox transcription factors regulate luciferase expression and transportation to peroxisome.</title>
        <authorList>
            <person name="Fu X."/>
        </authorList>
    </citation>
    <scope>NUCLEOTIDE SEQUENCE [LARGE SCALE GENOMIC DNA]</scope>
</reference>
<evidence type="ECO:0000313" key="1">
    <source>
        <dbReference type="EMBL" id="KAK4886134.1"/>
    </source>
</evidence>
<gene>
    <name evidence="1" type="ORF">RN001_002405</name>
</gene>
<name>A0AAN7PGX3_9COLE</name>
<protein>
    <submittedName>
        <fullName evidence="1">Uncharacterized protein</fullName>
    </submittedName>
</protein>
<sequence length="238" mass="26715">MSVDKFGRLYENTRRAATNQREPPGVGFILTGDNNYDMKNRRLINVGNPIDSHNALNLKHYLSSKCDFDGNRLTQVGDPKDNADATNKAYVGDIVRKHEARIYESTEVYVNKRINGIQLVISSDINGIVANTIPNTVKTLMNEMIKEKIDDNPHANGTSIYNLTTQIHAMQSLTSRINQLEKKLDSNVTLLTTIVMNFERRFDDYVKHMSGIMIKREAAAATTTTTLTTATSNTDKTM</sequence>
<dbReference type="Proteomes" id="UP001353858">
    <property type="component" value="Unassembled WGS sequence"/>
</dbReference>
<proteinExistence type="predicted"/>
<dbReference type="EMBL" id="JARPUR010000001">
    <property type="protein sequence ID" value="KAK4886134.1"/>
    <property type="molecule type" value="Genomic_DNA"/>
</dbReference>